<name>A0A813IFV4_POLGL</name>
<sequence>NEEAKEAAGPAAPAGMTSSPVECLGPGKWRIQGLYEHQLLKLGLRRLDAEELWSAESFVNLLQLPSGLFRERLLLDLLSGEVRLQSVLPSDIAAAQWDLRQLGVRQLLRLRVQHLDFIPSGCGSNSVTAVGNTHEAFLATLDSLVFQQLGRHAVSSQVVAPLKNADAYCLGREAVLLAAAATAITETPFWSWWINGQCRVFFNAPRFECTSKFPGNGGKVLEVTDLSKADPQEPTGKLRWLDWSVNLISSEADLLLRAPQGSSEQASEAPAQRPASFTFLGPGAAASSAARGGATAAGSLSLSPAMLLEAR</sequence>
<proteinExistence type="predicted"/>
<evidence type="ECO:0000313" key="1">
    <source>
        <dbReference type="EMBL" id="CAE8649267.1"/>
    </source>
</evidence>
<feature type="non-terminal residue" evidence="1">
    <location>
        <position position="311"/>
    </location>
</feature>
<accession>A0A813IFV4</accession>
<dbReference type="Proteomes" id="UP000626109">
    <property type="component" value="Unassembled WGS sequence"/>
</dbReference>
<dbReference type="EMBL" id="CAJNNW010007449">
    <property type="protein sequence ID" value="CAE8649267.1"/>
    <property type="molecule type" value="Genomic_DNA"/>
</dbReference>
<protein>
    <submittedName>
        <fullName evidence="1">Uncharacterized protein</fullName>
    </submittedName>
</protein>
<comment type="caution">
    <text evidence="1">The sequence shown here is derived from an EMBL/GenBank/DDBJ whole genome shotgun (WGS) entry which is preliminary data.</text>
</comment>
<dbReference type="AlphaFoldDB" id="A0A813IFV4"/>
<organism evidence="1 2">
    <name type="scientific">Polarella glacialis</name>
    <name type="common">Dinoflagellate</name>
    <dbReference type="NCBI Taxonomy" id="89957"/>
    <lineage>
        <taxon>Eukaryota</taxon>
        <taxon>Sar</taxon>
        <taxon>Alveolata</taxon>
        <taxon>Dinophyceae</taxon>
        <taxon>Suessiales</taxon>
        <taxon>Suessiaceae</taxon>
        <taxon>Polarella</taxon>
    </lineage>
</organism>
<reference evidence="1" key="1">
    <citation type="submission" date="2021-02" db="EMBL/GenBank/DDBJ databases">
        <authorList>
            <person name="Dougan E. K."/>
            <person name="Rhodes N."/>
            <person name="Thang M."/>
            <person name="Chan C."/>
        </authorList>
    </citation>
    <scope>NUCLEOTIDE SEQUENCE</scope>
</reference>
<evidence type="ECO:0000313" key="2">
    <source>
        <dbReference type="Proteomes" id="UP000626109"/>
    </source>
</evidence>
<gene>
    <name evidence="1" type="ORF">PGLA2088_LOCUS7273</name>
</gene>
<feature type="non-terminal residue" evidence="1">
    <location>
        <position position="1"/>
    </location>
</feature>